<sequence length="67" mass="7427">MINGVQSTCTLTTMIHGDGQGLTLLSAFLHILCRFSLVKLLNIRNVSLFSCYGVNTQKLARNHLDFS</sequence>
<evidence type="ECO:0000313" key="2">
    <source>
        <dbReference type="Proteomes" id="UP000029577"/>
    </source>
</evidence>
<protein>
    <submittedName>
        <fullName evidence="1">Uncharacterized protein</fullName>
    </submittedName>
</protein>
<comment type="caution">
    <text evidence="1">The sequence shown here is derived from an EMBL/GenBank/DDBJ whole genome shotgun (WGS) entry which is preliminary data.</text>
</comment>
<organism evidence="1 2">
    <name type="scientific">Tatumella morbirosei</name>
    <dbReference type="NCBI Taxonomy" id="642227"/>
    <lineage>
        <taxon>Bacteria</taxon>
        <taxon>Pseudomonadati</taxon>
        <taxon>Pseudomonadota</taxon>
        <taxon>Gammaproteobacteria</taxon>
        <taxon>Enterobacterales</taxon>
        <taxon>Erwiniaceae</taxon>
        <taxon>Tatumella</taxon>
    </lineage>
</organism>
<evidence type="ECO:0000313" key="1">
    <source>
        <dbReference type="EMBL" id="KGD78403.1"/>
    </source>
</evidence>
<keyword evidence="2" id="KW-1185">Reference proteome</keyword>
<dbReference type="EMBL" id="JPKR02000005">
    <property type="protein sequence ID" value="KGD78403.1"/>
    <property type="molecule type" value="Genomic_DNA"/>
</dbReference>
<accession>A0A095UVN9</accession>
<dbReference type="STRING" id="642227.HA49_03265"/>
<gene>
    <name evidence="1" type="ORF">HA49_03265</name>
</gene>
<name>A0A095UVN9_9GAMM</name>
<reference evidence="1" key="1">
    <citation type="submission" date="2014-12" db="EMBL/GenBank/DDBJ databases">
        <title>The draft genome of the Tatumella morbirosei type strain, LMG23360T isolated from pineapple rot.</title>
        <authorList>
            <person name="Smits T.H."/>
            <person name="Palmer M."/>
            <person name="Venter S.N."/>
            <person name="Duffy B."/>
            <person name="Steenkamp E.T."/>
            <person name="Chan W.Y."/>
            <person name="Coutinho T.A."/>
            <person name="Coetzee M.P."/>
            <person name="De Maayer P."/>
        </authorList>
    </citation>
    <scope>NUCLEOTIDE SEQUENCE [LARGE SCALE GENOMIC DNA]</scope>
    <source>
        <strain evidence="1">LMG 23360</strain>
    </source>
</reference>
<dbReference type="AlphaFoldDB" id="A0A095UVN9"/>
<dbReference type="Proteomes" id="UP000029577">
    <property type="component" value="Unassembled WGS sequence"/>
</dbReference>
<proteinExistence type="predicted"/>